<feature type="compositionally biased region" description="Polar residues" evidence="1">
    <location>
        <begin position="8"/>
        <end position="17"/>
    </location>
</feature>
<keyword evidence="4" id="KW-1185">Reference proteome</keyword>
<evidence type="ECO:0000259" key="2">
    <source>
        <dbReference type="Pfam" id="PF04717"/>
    </source>
</evidence>
<dbReference type="Pfam" id="PF04717">
    <property type="entry name" value="Phage_base_V"/>
    <property type="match status" value="1"/>
</dbReference>
<feature type="domain" description="Gp5/Type VI secretion system Vgr protein OB-fold" evidence="2">
    <location>
        <begin position="462"/>
        <end position="532"/>
    </location>
</feature>
<accession>A0ABW0EU61</accession>
<dbReference type="RefSeq" id="WP_378249456.1">
    <property type="nucleotide sequence ID" value="NZ_JBHSKF010000012.1"/>
</dbReference>
<evidence type="ECO:0000313" key="4">
    <source>
        <dbReference type="Proteomes" id="UP001596157"/>
    </source>
</evidence>
<dbReference type="EMBL" id="JBHSKF010000012">
    <property type="protein sequence ID" value="MFC5289605.1"/>
    <property type="molecule type" value="Genomic_DNA"/>
</dbReference>
<feature type="region of interest" description="Disordered" evidence="1">
    <location>
        <begin position="1"/>
        <end position="25"/>
    </location>
</feature>
<reference evidence="4" key="1">
    <citation type="journal article" date="2019" name="Int. J. Syst. Evol. Microbiol.">
        <title>The Global Catalogue of Microorganisms (GCM) 10K type strain sequencing project: providing services to taxonomists for standard genome sequencing and annotation.</title>
        <authorList>
            <consortium name="The Broad Institute Genomics Platform"/>
            <consortium name="The Broad Institute Genome Sequencing Center for Infectious Disease"/>
            <person name="Wu L."/>
            <person name="Ma J."/>
        </authorList>
    </citation>
    <scope>NUCLEOTIDE SEQUENCE [LARGE SCALE GENOMIC DNA]</scope>
    <source>
        <strain evidence="4">CCUG 59778</strain>
    </source>
</reference>
<gene>
    <name evidence="3" type="ORF">ACFPM7_21345</name>
</gene>
<name>A0ABW0EU61_9PSEU</name>
<dbReference type="InterPro" id="IPR006531">
    <property type="entry name" value="Gp5/Vgr_OB"/>
</dbReference>
<feature type="region of interest" description="Disordered" evidence="1">
    <location>
        <begin position="259"/>
        <end position="278"/>
    </location>
</feature>
<evidence type="ECO:0000313" key="3">
    <source>
        <dbReference type="EMBL" id="MFC5289605.1"/>
    </source>
</evidence>
<dbReference type="InterPro" id="IPR037026">
    <property type="entry name" value="Vgr_OB-fold_dom_sf"/>
</dbReference>
<comment type="caution">
    <text evidence="3">The sequence shown here is derived from an EMBL/GenBank/DDBJ whole genome shotgun (WGS) entry which is preliminary data.</text>
</comment>
<organism evidence="3 4">
    <name type="scientific">Actinokineospora guangxiensis</name>
    <dbReference type="NCBI Taxonomy" id="1490288"/>
    <lineage>
        <taxon>Bacteria</taxon>
        <taxon>Bacillati</taxon>
        <taxon>Actinomycetota</taxon>
        <taxon>Actinomycetes</taxon>
        <taxon>Pseudonocardiales</taxon>
        <taxon>Pseudonocardiaceae</taxon>
        <taxon>Actinokineospora</taxon>
    </lineage>
</organism>
<dbReference type="Proteomes" id="UP001596157">
    <property type="component" value="Unassembled WGS sequence"/>
</dbReference>
<evidence type="ECO:0000256" key="1">
    <source>
        <dbReference type="SAM" id="MobiDB-lite"/>
    </source>
</evidence>
<protein>
    <submittedName>
        <fullName evidence="3">Phage baseplate assembly protein V</fullName>
    </submittedName>
</protein>
<feature type="compositionally biased region" description="Low complexity" evidence="1">
    <location>
        <begin position="261"/>
        <end position="277"/>
    </location>
</feature>
<dbReference type="SUPFAM" id="SSF69255">
    <property type="entry name" value="gp5 N-terminal domain-like"/>
    <property type="match status" value="1"/>
</dbReference>
<feature type="compositionally biased region" description="Gly residues" evidence="1">
    <location>
        <begin position="651"/>
        <end position="662"/>
    </location>
</feature>
<sequence length="770" mass="78357">MTRPQEGIANSESTGRPTVSVGGTPLTPELRARLLRVVVDNDLHLPGMFELTFLDMDGNTTGLAGASIGAPVTVIGAGPGGTAMPLITGEITAMEALIAGVTVRTVIRGYTEAHRLQRAKRSRTYINVTDADIARRVATEAGLQVGTVMPTSTTHAYMAQVNQTDWEFLTARATEIGFEVGVANGLFHFRPATDSATSAGGGVEGFGKSLLADALDTSATVEVAFPENLISFRPRITAGNLTPDVELRVWDPMLRQTLSQASGTPSGSTPSPAGMGAQFTNGGLSAVANSLEAAADSLTSFSATGVQDGLRGAEQALTNAASEATGGLLGSPIGFLGAPPSPTARVVVDRPAVDATTLPTSGPMIAGALGTDVGSTFAEAEGEAKGNAAIQPGARVSISGVPTVFAGTWQVSRAKHIYDDSEFGYRVVFSAHGRQDRTLLGLTSRSARRSPGATVLDSVVCGVVSNCADPLGKGRVKVTLPWLSPDFETDWAPNTQFCSGPRSGAIFMPEVGDEVLVAFEFGDARRPYVIGAMMNQLTGWSIASSGPIVAGGLPGLGDMAVGMAGQAAGSALGSQYGPLGQMIGGQIGKQVAGEITGEAKEAIDGSVLAPGMLTEVHHRGYVSSTGNALLFYDVPMPFTEPPPHLEQAMGDQGGGTEGGGGSLLPPGTGALGSAVRLGSQNGEIGVTVDQVNGGVTISATPIPGVTTIPLPNVNISAMNGFISLSSGPSGTMLIDGGTNLVISSAQTITLQSGAINIMGGVLVNGKPLPI</sequence>
<dbReference type="SUPFAM" id="SSF69279">
    <property type="entry name" value="Phage tail proteins"/>
    <property type="match status" value="1"/>
</dbReference>
<proteinExistence type="predicted"/>
<feature type="region of interest" description="Disordered" evidence="1">
    <location>
        <begin position="646"/>
        <end position="666"/>
    </location>
</feature>
<dbReference type="Gene3D" id="2.40.50.230">
    <property type="entry name" value="Gp5 N-terminal domain"/>
    <property type="match status" value="1"/>
</dbReference>